<keyword evidence="1" id="KW-0472">Membrane</keyword>
<dbReference type="InterPro" id="IPR038750">
    <property type="entry name" value="YczE/YyaS-like"/>
</dbReference>
<proteinExistence type="predicted"/>
<evidence type="ECO:0000313" key="3">
    <source>
        <dbReference type="Proteomes" id="UP000293483"/>
    </source>
</evidence>
<name>A0A4V2DNT9_9GAMM</name>
<organism evidence="2 3">
    <name type="scientific">Acinetobacter bouvetii</name>
    <dbReference type="NCBI Taxonomy" id="202951"/>
    <lineage>
        <taxon>Bacteria</taxon>
        <taxon>Pseudomonadati</taxon>
        <taxon>Pseudomonadota</taxon>
        <taxon>Gammaproteobacteria</taxon>
        <taxon>Moraxellales</taxon>
        <taxon>Moraxellaceae</taxon>
        <taxon>Acinetobacter</taxon>
    </lineage>
</organism>
<dbReference type="EMBL" id="SGSU01000025">
    <property type="protein sequence ID" value="RZG64260.1"/>
    <property type="molecule type" value="Genomic_DNA"/>
</dbReference>
<dbReference type="Pfam" id="PF19700">
    <property type="entry name" value="DUF6198"/>
    <property type="match status" value="1"/>
</dbReference>
<keyword evidence="1" id="KW-1133">Transmembrane helix</keyword>
<sequence>MPAHFISRFALLIFGVVLSIHSNLGTSPISSVPYSFSFILDRSIETLTVLMHILMIALQMILLGKKFQWHQWLQLPDRQPDADYTRLEHSSLCSANSDMPIQLPHDRCGRLPGY</sequence>
<dbReference type="RefSeq" id="WP_130148372.1">
    <property type="nucleotide sequence ID" value="NZ_SGSU01000025.1"/>
</dbReference>
<reference evidence="2 3" key="1">
    <citation type="submission" date="2019-02" db="EMBL/GenBank/DDBJ databases">
        <title>The Batch Genome Submission of Acinetobacter spp. strains.</title>
        <authorList>
            <person name="Qin J."/>
            <person name="Hu Y."/>
            <person name="Ye H."/>
            <person name="Wei L."/>
            <person name="Feng Y."/>
            <person name="Zong Z."/>
        </authorList>
    </citation>
    <scope>NUCLEOTIDE SEQUENCE [LARGE SCALE GENOMIC DNA]</scope>
    <source>
        <strain evidence="2 3">WCHABo060081</strain>
    </source>
</reference>
<evidence type="ECO:0000256" key="1">
    <source>
        <dbReference type="SAM" id="Phobius"/>
    </source>
</evidence>
<dbReference type="AlphaFoldDB" id="A0A4V2DNT9"/>
<feature type="transmembrane region" description="Helical" evidence="1">
    <location>
        <begin position="47"/>
        <end position="64"/>
    </location>
</feature>
<comment type="caution">
    <text evidence="2">The sequence shown here is derived from an EMBL/GenBank/DDBJ whole genome shotgun (WGS) entry which is preliminary data.</text>
</comment>
<keyword evidence="1" id="KW-0812">Transmembrane</keyword>
<accession>A0A4V2DNT9</accession>
<evidence type="ECO:0000313" key="2">
    <source>
        <dbReference type="EMBL" id="RZG64260.1"/>
    </source>
</evidence>
<gene>
    <name evidence="2" type="ORF">EXE25_17150</name>
</gene>
<dbReference type="Proteomes" id="UP000293483">
    <property type="component" value="Unassembled WGS sequence"/>
</dbReference>
<protein>
    <submittedName>
        <fullName evidence="2">Uncharacterized protein</fullName>
    </submittedName>
</protein>